<keyword evidence="2" id="KW-1185">Reference proteome</keyword>
<comment type="caution">
    <text evidence="1">The sequence shown here is derived from an EMBL/GenBank/DDBJ whole genome shotgun (WGS) entry which is preliminary data.</text>
</comment>
<proteinExistence type="predicted"/>
<accession>A0ACC1QKW9</accession>
<sequence>MSSKSYQKNGRLAPSPQPSVDDWEELEDASVITPIEDDEQILVQHQLPPKPPSQYLRPPKNPAVRVSRYSTVKIKRLKSRQRQKAQNAKAGISLITDMTSFGRQNKQTNQNGTKFVDSAALRALEGEPSSASVGNWNWLKRNKGQSPSTASPRDGRSPDQGLSPDDRPIMIGISVPPSDASSFEQTPYTAHPDQPRQPFDAAGANQGGLGIVRHEDPQPKSFWSPDTPDTIQSFAHMRPASSVYSAAPPSDPPALTDMPPVPSLPKQYKKHSRLISLELQGADDDDVDTPCTLFEEDGISPRNQVAADDL</sequence>
<dbReference type="EMBL" id="JANAKD010001478">
    <property type="protein sequence ID" value="KAJ3479041.1"/>
    <property type="molecule type" value="Genomic_DNA"/>
</dbReference>
<dbReference type="Proteomes" id="UP001148737">
    <property type="component" value="Unassembled WGS sequence"/>
</dbReference>
<reference evidence="1" key="1">
    <citation type="submission" date="2022-07" db="EMBL/GenBank/DDBJ databases">
        <title>Genome Sequence of Lecanicillium saksenae.</title>
        <authorList>
            <person name="Buettner E."/>
        </authorList>
    </citation>
    <scope>NUCLEOTIDE SEQUENCE</scope>
    <source>
        <strain evidence="1">VT-O1</strain>
    </source>
</reference>
<protein>
    <submittedName>
        <fullName evidence="1">Uncharacterized protein</fullName>
    </submittedName>
</protein>
<organism evidence="1 2">
    <name type="scientific">Lecanicillium saksenae</name>
    <dbReference type="NCBI Taxonomy" id="468837"/>
    <lineage>
        <taxon>Eukaryota</taxon>
        <taxon>Fungi</taxon>
        <taxon>Dikarya</taxon>
        <taxon>Ascomycota</taxon>
        <taxon>Pezizomycotina</taxon>
        <taxon>Sordariomycetes</taxon>
        <taxon>Hypocreomycetidae</taxon>
        <taxon>Hypocreales</taxon>
        <taxon>Cordycipitaceae</taxon>
        <taxon>Lecanicillium</taxon>
    </lineage>
</organism>
<evidence type="ECO:0000313" key="1">
    <source>
        <dbReference type="EMBL" id="KAJ3479041.1"/>
    </source>
</evidence>
<name>A0ACC1QKW9_9HYPO</name>
<evidence type="ECO:0000313" key="2">
    <source>
        <dbReference type="Proteomes" id="UP001148737"/>
    </source>
</evidence>
<gene>
    <name evidence="1" type="ORF">NLG97_g8419</name>
</gene>